<reference evidence="3" key="1">
    <citation type="journal article" date="2019" name="Int. J. Syst. Evol. Microbiol.">
        <title>The Global Catalogue of Microorganisms (GCM) 10K type strain sequencing project: providing services to taxonomists for standard genome sequencing and annotation.</title>
        <authorList>
            <consortium name="The Broad Institute Genomics Platform"/>
            <consortium name="The Broad Institute Genome Sequencing Center for Infectious Disease"/>
            <person name="Wu L."/>
            <person name="Ma J."/>
        </authorList>
    </citation>
    <scope>NUCLEOTIDE SEQUENCE [LARGE SCALE GENOMIC DNA]</scope>
    <source>
        <strain evidence="3">CGMCC 1.12702</strain>
    </source>
</reference>
<dbReference type="RefSeq" id="WP_380931251.1">
    <property type="nucleotide sequence ID" value="NZ_JBHUGS010000005.1"/>
</dbReference>
<proteinExistence type="predicted"/>
<accession>A0ABW4U2K5</accession>
<dbReference type="EMBL" id="JBHUGS010000005">
    <property type="protein sequence ID" value="MFD1952197.1"/>
    <property type="molecule type" value="Genomic_DNA"/>
</dbReference>
<evidence type="ECO:0008006" key="4">
    <source>
        <dbReference type="Google" id="ProtNLM"/>
    </source>
</evidence>
<organism evidence="2 3">
    <name type="scientific">Sphingomonas arantia</name>
    <dbReference type="NCBI Taxonomy" id="1460676"/>
    <lineage>
        <taxon>Bacteria</taxon>
        <taxon>Pseudomonadati</taxon>
        <taxon>Pseudomonadota</taxon>
        <taxon>Alphaproteobacteria</taxon>
        <taxon>Sphingomonadales</taxon>
        <taxon>Sphingomonadaceae</taxon>
        <taxon>Sphingomonas</taxon>
    </lineage>
</organism>
<evidence type="ECO:0000256" key="1">
    <source>
        <dbReference type="SAM" id="SignalP"/>
    </source>
</evidence>
<keyword evidence="1" id="KW-0732">Signal</keyword>
<sequence>MPSASLVVATLLAAANPTFPANLHGQWTDNAAHCGKEDTTGIRVTARSIAFYEAVGTPTSVRTEKDGTITATLTYTGEGRRWTEANSYELSRDGTSVRVRALGGMYILDRCR</sequence>
<comment type="caution">
    <text evidence="2">The sequence shown here is derived from an EMBL/GenBank/DDBJ whole genome shotgun (WGS) entry which is preliminary data.</text>
</comment>
<evidence type="ECO:0000313" key="3">
    <source>
        <dbReference type="Proteomes" id="UP001597400"/>
    </source>
</evidence>
<feature type="chain" id="PRO_5046833588" description="C-type lysozyme inhibitor domain-containing protein" evidence="1">
    <location>
        <begin position="21"/>
        <end position="112"/>
    </location>
</feature>
<keyword evidence="3" id="KW-1185">Reference proteome</keyword>
<protein>
    <recommendedName>
        <fullName evidence="4">C-type lysozyme inhibitor domain-containing protein</fullName>
    </recommendedName>
</protein>
<gene>
    <name evidence="2" type="ORF">ACFSGX_15590</name>
</gene>
<name>A0ABW4U2K5_9SPHN</name>
<dbReference type="Proteomes" id="UP001597400">
    <property type="component" value="Unassembled WGS sequence"/>
</dbReference>
<feature type="signal peptide" evidence="1">
    <location>
        <begin position="1"/>
        <end position="20"/>
    </location>
</feature>
<evidence type="ECO:0000313" key="2">
    <source>
        <dbReference type="EMBL" id="MFD1952197.1"/>
    </source>
</evidence>